<evidence type="ECO:0000259" key="3">
    <source>
        <dbReference type="Pfam" id="PF01494"/>
    </source>
</evidence>
<dbReference type="Gene3D" id="3.30.9.100">
    <property type="match status" value="1"/>
</dbReference>
<keyword evidence="1" id="KW-0560">Oxidoreductase</keyword>
<dbReference type="AlphaFoldDB" id="A0A1Y5Y913"/>
<evidence type="ECO:0000256" key="1">
    <source>
        <dbReference type="ARBA" id="ARBA00023002"/>
    </source>
</evidence>
<dbReference type="GO" id="GO:0071949">
    <property type="term" value="F:FAD binding"/>
    <property type="evidence" value="ECO:0007669"/>
    <property type="project" value="InterPro"/>
</dbReference>
<protein>
    <submittedName>
        <fullName evidence="4">Dehydrogenase (Flavoprotein)</fullName>
    </submittedName>
</protein>
<dbReference type="GO" id="GO:0016491">
    <property type="term" value="F:oxidoreductase activity"/>
    <property type="evidence" value="ECO:0007669"/>
    <property type="project" value="UniProtKB-KW"/>
</dbReference>
<dbReference type="PANTHER" id="PTHR43747">
    <property type="entry name" value="FAD-BINDING PROTEIN"/>
    <property type="match status" value="1"/>
</dbReference>
<dbReference type="PANTHER" id="PTHR43747:SF5">
    <property type="entry name" value="FAD-BINDING DOMAIN-CONTAINING PROTEIN"/>
    <property type="match status" value="1"/>
</dbReference>
<proteinExistence type="inferred from homology"/>
<reference evidence="4 5" key="1">
    <citation type="submission" date="2017-04" db="EMBL/GenBank/DDBJ databases">
        <authorList>
            <person name="Afonso C.L."/>
            <person name="Miller P.J."/>
            <person name="Scott M.A."/>
            <person name="Spackman E."/>
            <person name="Goraichik I."/>
            <person name="Dimitrov K.M."/>
            <person name="Suarez D.L."/>
            <person name="Swayne D.E."/>
        </authorList>
    </citation>
    <scope>NUCLEOTIDE SEQUENCE [LARGE SCALE GENOMIC DNA]</scope>
    <source>
        <strain evidence="4 5">DSM 43828</strain>
    </source>
</reference>
<keyword evidence="5" id="KW-1185">Reference proteome</keyword>
<dbReference type="RefSeq" id="WP_160097268.1">
    <property type="nucleotide sequence ID" value="NZ_FWXV01000014.1"/>
</dbReference>
<dbReference type="InterPro" id="IPR002938">
    <property type="entry name" value="FAD-bd"/>
</dbReference>
<accession>A0A1Y5Y913</accession>
<dbReference type="Proteomes" id="UP000192674">
    <property type="component" value="Unassembled WGS sequence"/>
</dbReference>
<dbReference type="InterPro" id="IPR036188">
    <property type="entry name" value="FAD/NAD-bd_sf"/>
</dbReference>
<name>A0A1Y5Y913_KIBAR</name>
<evidence type="ECO:0000313" key="5">
    <source>
        <dbReference type="Proteomes" id="UP000192674"/>
    </source>
</evidence>
<evidence type="ECO:0000256" key="2">
    <source>
        <dbReference type="ARBA" id="ARBA00038396"/>
    </source>
</evidence>
<evidence type="ECO:0000313" key="4">
    <source>
        <dbReference type="EMBL" id="SMD26350.1"/>
    </source>
</evidence>
<dbReference type="Pfam" id="PF01494">
    <property type="entry name" value="FAD_binding_3"/>
    <property type="match status" value="1"/>
</dbReference>
<gene>
    <name evidence="4" type="ORF">SAMN05661093_09933</name>
</gene>
<feature type="domain" description="FAD-binding" evidence="3">
    <location>
        <begin position="5"/>
        <end position="339"/>
    </location>
</feature>
<organism evidence="4 5">
    <name type="scientific">Kibdelosporangium aridum</name>
    <dbReference type="NCBI Taxonomy" id="2030"/>
    <lineage>
        <taxon>Bacteria</taxon>
        <taxon>Bacillati</taxon>
        <taxon>Actinomycetota</taxon>
        <taxon>Actinomycetes</taxon>
        <taxon>Pseudonocardiales</taxon>
        <taxon>Pseudonocardiaceae</taxon>
        <taxon>Kibdelosporangium</taxon>
    </lineage>
</organism>
<dbReference type="OrthoDB" id="103324at2"/>
<sequence length="468" mass="51219">MTQHTRVLVLGGGPAGSVAATALAQQGIAVQLIESAQFPRYHIGESLTPSCRTILEQIGVAKKLDAHGFVIKHGGAFRWDDDSWVFDWGAQIGSRSWQVDRAEFDLLLANHARDNGVAVTMGVTAKKVVFAGDRPTSVQCDDQDGNSFTVDDFDFLIDATGRNGLLSAQHFKDRHPHVNLRNVAIWGYWRGAKVLPDTPTGGINIISTPEGWFWIIPLSGGRTSVGFVTGKDTFAELRRGHDTLDDIFLSLVKNSPAVRDLVADAEYLGTARVETDYSYVGGRFGGPGYMIVGDAACFLDPLLSSGVHLALYSAFNAAASIASVSRGEVSETEALTYFEFAYRRAYTRLLALVSVMYERYLGKDGFFHTSDRLVDTSGTGERAKSLSFVEIIAGVSDMREAQDASTRVLTERLVDEAFQVQERVSVVDGRPDFSSVLENPLRDAESSEYRLVTTPRLGLKRVFADAER</sequence>
<dbReference type="InterPro" id="IPR050816">
    <property type="entry name" value="Flavin-dep_Halogenase_NPB"/>
</dbReference>
<dbReference type="Gene3D" id="3.50.50.60">
    <property type="entry name" value="FAD/NAD(P)-binding domain"/>
    <property type="match status" value="1"/>
</dbReference>
<dbReference type="EMBL" id="FWXV01000014">
    <property type="protein sequence ID" value="SMD26350.1"/>
    <property type="molecule type" value="Genomic_DNA"/>
</dbReference>
<comment type="similarity">
    <text evidence="2">Belongs to the flavin-dependent halogenase family. Bacterial tryptophan halogenase subfamily.</text>
</comment>
<dbReference type="PRINTS" id="PR00420">
    <property type="entry name" value="RNGMNOXGNASE"/>
</dbReference>
<dbReference type="SUPFAM" id="SSF51905">
    <property type="entry name" value="FAD/NAD(P)-binding domain"/>
    <property type="match status" value="1"/>
</dbReference>